<protein>
    <submittedName>
        <fullName evidence="1">Uncharacterized protein</fullName>
    </submittedName>
</protein>
<comment type="caution">
    <text evidence="1">The sequence shown here is derived from an EMBL/GenBank/DDBJ whole genome shotgun (WGS) entry which is preliminary data.</text>
</comment>
<dbReference type="RefSeq" id="WP_381346989.1">
    <property type="nucleotide sequence ID" value="NZ_JBHMCY010000030.1"/>
</dbReference>
<sequence>MSEPHSGEPEGLPCVLSEEVTELLMDKNLSGAVFGAIVAATVVINETRGEVPGSTASAKWPQQRRMPLGADGSLGIAEYVIAADADPPHIVLTRVQLY</sequence>
<dbReference type="Proteomes" id="UP001589709">
    <property type="component" value="Unassembled WGS sequence"/>
</dbReference>
<accession>A0ABV5N2V0</accession>
<dbReference type="EMBL" id="JBHMCY010000030">
    <property type="protein sequence ID" value="MFB9464446.1"/>
    <property type="molecule type" value="Genomic_DNA"/>
</dbReference>
<evidence type="ECO:0000313" key="1">
    <source>
        <dbReference type="EMBL" id="MFB9464446.1"/>
    </source>
</evidence>
<organism evidence="1 2">
    <name type="scientific">Streptomyces cinereospinus</name>
    <dbReference type="NCBI Taxonomy" id="285561"/>
    <lineage>
        <taxon>Bacteria</taxon>
        <taxon>Bacillati</taxon>
        <taxon>Actinomycetota</taxon>
        <taxon>Actinomycetes</taxon>
        <taxon>Kitasatosporales</taxon>
        <taxon>Streptomycetaceae</taxon>
        <taxon>Streptomyces</taxon>
    </lineage>
</organism>
<evidence type="ECO:0000313" key="2">
    <source>
        <dbReference type="Proteomes" id="UP001589709"/>
    </source>
</evidence>
<proteinExistence type="predicted"/>
<reference evidence="1 2" key="1">
    <citation type="submission" date="2024-09" db="EMBL/GenBank/DDBJ databases">
        <authorList>
            <person name="Sun Q."/>
            <person name="Mori K."/>
        </authorList>
    </citation>
    <scope>NUCLEOTIDE SEQUENCE [LARGE SCALE GENOMIC DNA]</scope>
    <source>
        <strain evidence="1 2">JCM 6917</strain>
    </source>
</reference>
<name>A0ABV5N2V0_9ACTN</name>
<keyword evidence="2" id="KW-1185">Reference proteome</keyword>
<gene>
    <name evidence="1" type="ORF">ACFF45_17440</name>
</gene>